<dbReference type="InterPro" id="IPR036047">
    <property type="entry name" value="F-box-like_dom_sf"/>
</dbReference>
<dbReference type="InterPro" id="IPR017451">
    <property type="entry name" value="F-box-assoc_interact_dom"/>
</dbReference>
<gene>
    <name evidence="3" type="primary">LOC104743663</name>
</gene>
<sequence>MLKRPRWRCPDDVKRKPESQASYKRYDGLGFPLGLGLDQEIDHIPLDLTVEILTRLPAKSLMKFKSVSKSWSSIIRSQGFIDSFYSISSTRPRFIVAFTNGIFAKREEKRLFFFSSSHEGHESSSLITNHRMTIPCLSVCSNPASRCVSVRGFIGCSLVGGFMVCNPSTRQVIVLPSLPSRRAPDMRGRCLGYDPVDDQFKALSLISSRIPNNDGVEHLVLTLKGDKKLYSWRQIRGNNNVPPYSPLTMKVCINGVVYYGGWTPKVNMNPVIVCFDVRSEKINFIKAPRDVVGWWNDSILMEYKGKLASIVRYPLARFHSFDLWVLEDMEKHEWSKQTCEIPFSLWDYVGGFQLSFPGTNEVGEIILAPKILSRYHLQPFYIFYYHVETSNIRRVRLEGIADDESFRHCYGIGKIVGVCNVYISPEHVENIRSL</sequence>
<accession>A0ABM0VYD6</accession>
<dbReference type="Pfam" id="PF00646">
    <property type="entry name" value="F-box"/>
    <property type="match status" value="1"/>
</dbReference>
<dbReference type="NCBIfam" id="TIGR01640">
    <property type="entry name" value="F_box_assoc_1"/>
    <property type="match status" value="1"/>
</dbReference>
<dbReference type="PANTHER" id="PTHR31111">
    <property type="entry name" value="BNAA05G37150D PROTEIN-RELATED"/>
    <property type="match status" value="1"/>
</dbReference>
<dbReference type="InterPro" id="IPR013187">
    <property type="entry name" value="F-box-assoc_dom_typ3"/>
</dbReference>
<dbReference type="SMART" id="SM00256">
    <property type="entry name" value="FBOX"/>
    <property type="match status" value="1"/>
</dbReference>
<reference evidence="3" key="2">
    <citation type="submission" date="2025-08" db="UniProtKB">
        <authorList>
            <consortium name="RefSeq"/>
        </authorList>
    </citation>
    <scope>IDENTIFICATION</scope>
    <source>
        <tissue evidence="3">Leaf</tissue>
    </source>
</reference>
<dbReference type="RefSeq" id="XP_010463016.2">
    <property type="nucleotide sequence ID" value="XM_010464714.2"/>
</dbReference>
<proteinExistence type="predicted"/>
<dbReference type="InterPro" id="IPR001810">
    <property type="entry name" value="F-box_dom"/>
</dbReference>
<dbReference type="Pfam" id="PF08268">
    <property type="entry name" value="FBA_3"/>
    <property type="match status" value="1"/>
</dbReference>
<evidence type="ECO:0000313" key="2">
    <source>
        <dbReference type="Proteomes" id="UP000694864"/>
    </source>
</evidence>
<dbReference type="GeneID" id="104743663"/>
<evidence type="ECO:0000259" key="1">
    <source>
        <dbReference type="PROSITE" id="PS50181"/>
    </source>
</evidence>
<organism evidence="2 3">
    <name type="scientific">Camelina sativa</name>
    <name type="common">False flax</name>
    <name type="synonym">Myagrum sativum</name>
    <dbReference type="NCBI Taxonomy" id="90675"/>
    <lineage>
        <taxon>Eukaryota</taxon>
        <taxon>Viridiplantae</taxon>
        <taxon>Streptophyta</taxon>
        <taxon>Embryophyta</taxon>
        <taxon>Tracheophyta</taxon>
        <taxon>Spermatophyta</taxon>
        <taxon>Magnoliopsida</taxon>
        <taxon>eudicotyledons</taxon>
        <taxon>Gunneridae</taxon>
        <taxon>Pentapetalae</taxon>
        <taxon>rosids</taxon>
        <taxon>malvids</taxon>
        <taxon>Brassicales</taxon>
        <taxon>Brassicaceae</taxon>
        <taxon>Camelineae</taxon>
        <taxon>Camelina</taxon>
    </lineage>
</organism>
<name>A0ABM0VYD6_CAMSA</name>
<dbReference type="PROSITE" id="PS50181">
    <property type="entry name" value="FBOX"/>
    <property type="match status" value="1"/>
</dbReference>
<dbReference type="SUPFAM" id="SSF81383">
    <property type="entry name" value="F-box domain"/>
    <property type="match status" value="1"/>
</dbReference>
<dbReference type="Proteomes" id="UP000694864">
    <property type="component" value="Chromosome 14"/>
</dbReference>
<evidence type="ECO:0000313" key="3">
    <source>
        <dbReference type="RefSeq" id="XP_010463016.2"/>
    </source>
</evidence>
<dbReference type="PANTHER" id="PTHR31111:SF111">
    <property type="entry name" value="F-BOX DOMAIN-CONTAINING PROTEIN"/>
    <property type="match status" value="1"/>
</dbReference>
<feature type="domain" description="F-box" evidence="1">
    <location>
        <begin position="38"/>
        <end position="88"/>
    </location>
</feature>
<protein>
    <submittedName>
        <fullName evidence="3">F-box protein At1g30790-like</fullName>
    </submittedName>
</protein>
<reference evidence="2" key="1">
    <citation type="journal article" date="2014" name="Nat. Commun.">
        <title>The emerging biofuel crop Camelina sativa retains a highly undifferentiated hexaploid genome structure.</title>
        <authorList>
            <person name="Kagale S."/>
            <person name="Koh C."/>
            <person name="Nixon J."/>
            <person name="Bollina V."/>
            <person name="Clarke W.E."/>
            <person name="Tuteja R."/>
            <person name="Spillane C."/>
            <person name="Robinson S.J."/>
            <person name="Links M.G."/>
            <person name="Clarke C."/>
            <person name="Higgins E.E."/>
            <person name="Huebert T."/>
            <person name="Sharpe A.G."/>
            <person name="Parkin I.A."/>
        </authorList>
    </citation>
    <scope>NUCLEOTIDE SEQUENCE [LARGE SCALE GENOMIC DNA]</scope>
    <source>
        <strain evidence="2">cv. DH55</strain>
    </source>
</reference>
<keyword evidence="2" id="KW-1185">Reference proteome</keyword>
<dbReference type="Gene3D" id="1.20.1280.50">
    <property type="match status" value="1"/>
</dbReference>
<dbReference type="CDD" id="cd22157">
    <property type="entry name" value="F-box_AtFBW1-like"/>
    <property type="match status" value="1"/>
</dbReference>